<evidence type="ECO:0000313" key="1">
    <source>
        <dbReference type="EMBL" id="SVB96328.1"/>
    </source>
</evidence>
<protein>
    <submittedName>
        <fullName evidence="1">Uncharacterized protein</fullName>
    </submittedName>
</protein>
<reference evidence="1" key="1">
    <citation type="submission" date="2018-05" db="EMBL/GenBank/DDBJ databases">
        <authorList>
            <person name="Lanie J.A."/>
            <person name="Ng W.-L."/>
            <person name="Kazmierczak K.M."/>
            <person name="Andrzejewski T.M."/>
            <person name="Davidsen T.M."/>
            <person name="Wayne K.J."/>
            <person name="Tettelin H."/>
            <person name="Glass J.I."/>
            <person name="Rusch D."/>
            <person name="Podicherti R."/>
            <person name="Tsui H.-C.T."/>
            <person name="Winkler M.E."/>
        </authorList>
    </citation>
    <scope>NUCLEOTIDE SEQUENCE</scope>
</reference>
<sequence length="69" mass="8053">MKMKTMERQDTMARGQMELPLGKALGGRIVGRRVRTKRKAPEHVANWWFARMRMWTLDTEPKPEGRVAA</sequence>
<accession>A0A382I9Z9</accession>
<proteinExistence type="predicted"/>
<dbReference type="EMBL" id="UINC01066039">
    <property type="protein sequence ID" value="SVB96328.1"/>
    <property type="molecule type" value="Genomic_DNA"/>
</dbReference>
<name>A0A382I9Z9_9ZZZZ</name>
<gene>
    <name evidence="1" type="ORF">METZ01_LOCUS249182</name>
</gene>
<organism evidence="1">
    <name type="scientific">marine metagenome</name>
    <dbReference type="NCBI Taxonomy" id="408172"/>
    <lineage>
        <taxon>unclassified sequences</taxon>
        <taxon>metagenomes</taxon>
        <taxon>ecological metagenomes</taxon>
    </lineage>
</organism>
<dbReference type="AlphaFoldDB" id="A0A382I9Z9"/>